<dbReference type="InterPro" id="IPR027417">
    <property type="entry name" value="P-loop_NTPase"/>
</dbReference>
<reference evidence="1" key="1">
    <citation type="submission" date="2020-06" db="EMBL/GenBank/DDBJ databases">
        <title>Legume-microbial interactions unlock mineral nutrients during tropical forest succession.</title>
        <authorList>
            <person name="Epihov D.Z."/>
        </authorList>
    </citation>
    <scope>NUCLEOTIDE SEQUENCE [LARGE SCALE GENOMIC DNA]</scope>
    <source>
        <strain evidence="1">Pan2503</strain>
    </source>
</reference>
<organism evidence="1 2">
    <name type="scientific">Candidatus Acidiferrum panamense</name>
    <dbReference type="NCBI Taxonomy" id="2741543"/>
    <lineage>
        <taxon>Bacteria</taxon>
        <taxon>Pseudomonadati</taxon>
        <taxon>Acidobacteriota</taxon>
        <taxon>Terriglobia</taxon>
        <taxon>Candidatus Acidiferrales</taxon>
        <taxon>Candidatus Acidiferrum</taxon>
    </lineage>
</organism>
<evidence type="ECO:0000313" key="2">
    <source>
        <dbReference type="Proteomes" id="UP000567293"/>
    </source>
</evidence>
<dbReference type="EMBL" id="JACDQQ010001109">
    <property type="protein sequence ID" value="MBA0085591.1"/>
    <property type="molecule type" value="Genomic_DNA"/>
</dbReference>
<name>A0A7V8SX69_9BACT</name>
<dbReference type="AlphaFoldDB" id="A0A7V8SX69"/>
<dbReference type="Gene3D" id="3.30.420.240">
    <property type="match status" value="1"/>
</dbReference>
<sequence length="575" mass="67112">MQFDPERFEVFCKRLQIDTKEKGRVPFVWLGTQRYFVNEIAAGLRGDIHTFVILKGRQIGISTISLAFDLYWMSKYRGLQGAVVTDTDENRELFRSYVEQYLDSLPRQVRAPIARHNRVQLILKNGSRLVYMVAGTKKKGELGRAKAVNFMHATECSSWGDEEGFASLMNTLAQQNPHRCYIFESTARGFNMFYDAWRVAKESKTQKAIFIGWWRNELYNFGEHTIQYQTFWDGEPTSDERVWIGEIWEHYQHNITDTQLAWWRWYVHEHMKGDEMLALQEMPPTEDYAFQLSGSKFFSAERVNIAHKAAREKTPLYYRYNFGLQFEDTQFVETNKENAEVTIWHLPQEREARRLPAQYVLGADPAYGSSEWADEFAATLVRAYADKCEQVAEIGTTVWNEQQFAWVLAHLSGWYDESMLILEMLGPGGAVYNELKNLRDKAGTFTPGDPRAGAFDVIGRARDYLWKRQDSLTGHFAYQWQTNAREKNRMMTTLRGYFEREMVIINSPECLQQFRNVHRVGDKIGGEGRAKDDRVIALAMAVVGWNDWIMKEMAYEGRTYAHEHRPQEEVKQFTV</sequence>
<comment type="caution">
    <text evidence="1">The sequence shown here is derived from an EMBL/GenBank/DDBJ whole genome shotgun (WGS) entry which is preliminary data.</text>
</comment>
<evidence type="ECO:0008006" key="3">
    <source>
        <dbReference type="Google" id="ProtNLM"/>
    </source>
</evidence>
<evidence type="ECO:0000313" key="1">
    <source>
        <dbReference type="EMBL" id="MBA0085591.1"/>
    </source>
</evidence>
<dbReference type="Gene3D" id="3.40.50.300">
    <property type="entry name" value="P-loop containing nucleotide triphosphate hydrolases"/>
    <property type="match status" value="1"/>
</dbReference>
<dbReference type="Proteomes" id="UP000567293">
    <property type="component" value="Unassembled WGS sequence"/>
</dbReference>
<feature type="non-terminal residue" evidence="1">
    <location>
        <position position="575"/>
    </location>
</feature>
<proteinExistence type="predicted"/>
<protein>
    <recommendedName>
        <fullName evidence="3">Terminase</fullName>
    </recommendedName>
</protein>
<accession>A0A7V8SX69</accession>
<keyword evidence="2" id="KW-1185">Reference proteome</keyword>
<gene>
    <name evidence="1" type="ORF">HRJ53_11400</name>
</gene>